<protein>
    <submittedName>
        <fullName evidence="1">Uncharacterized protein</fullName>
    </submittedName>
</protein>
<proteinExistence type="predicted"/>
<sequence length="96" mass="10771">MCTPESLPSIAWCPPPYYSAVLLRNAPSLSNSRVQDQSVLRLRARFSLSVIAHPRRILNLFALCVSVSCVSQRKPSPLHLCIDYSLPFDVSRRTSI</sequence>
<dbReference type="EMBL" id="MU155678">
    <property type="protein sequence ID" value="KAF9471486.1"/>
    <property type="molecule type" value="Genomic_DNA"/>
</dbReference>
<gene>
    <name evidence="1" type="ORF">BDN70DRAFT_568345</name>
</gene>
<keyword evidence="2" id="KW-1185">Reference proteome</keyword>
<evidence type="ECO:0000313" key="2">
    <source>
        <dbReference type="Proteomes" id="UP000807469"/>
    </source>
</evidence>
<dbReference type="AlphaFoldDB" id="A0A9P6CLR7"/>
<name>A0A9P6CLR7_9AGAR</name>
<organism evidence="1 2">
    <name type="scientific">Pholiota conissans</name>
    <dbReference type="NCBI Taxonomy" id="109636"/>
    <lineage>
        <taxon>Eukaryota</taxon>
        <taxon>Fungi</taxon>
        <taxon>Dikarya</taxon>
        <taxon>Basidiomycota</taxon>
        <taxon>Agaricomycotina</taxon>
        <taxon>Agaricomycetes</taxon>
        <taxon>Agaricomycetidae</taxon>
        <taxon>Agaricales</taxon>
        <taxon>Agaricineae</taxon>
        <taxon>Strophariaceae</taxon>
        <taxon>Pholiota</taxon>
    </lineage>
</organism>
<evidence type="ECO:0000313" key="1">
    <source>
        <dbReference type="EMBL" id="KAF9471486.1"/>
    </source>
</evidence>
<reference evidence="1" key="1">
    <citation type="submission" date="2020-11" db="EMBL/GenBank/DDBJ databases">
        <authorList>
            <consortium name="DOE Joint Genome Institute"/>
            <person name="Ahrendt S."/>
            <person name="Riley R."/>
            <person name="Andreopoulos W."/>
            <person name="Labutti K."/>
            <person name="Pangilinan J."/>
            <person name="Ruiz-Duenas F.J."/>
            <person name="Barrasa J.M."/>
            <person name="Sanchez-Garcia M."/>
            <person name="Camarero S."/>
            <person name="Miyauchi S."/>
            <person name="Serrano A."/>
            <person name="Linde D."/>
            <person name="Babiker R."/>
            <person name="Drula E."/>
            <person name="Ayuso-Fernandez I."/>
            <person name="Pacheco R."/>
            <person name="Padilla G."/>
            <person name="Ferreira P."/>
            <person name="Barriuso J."/>
            <person name="Kellner H."/>
            <person name="Castanera R."/>
            <person name="Alfaro M."/>
            <person name="Ramirez L."/>
            <person name="Pisabarro A.G."/>
            <person name="Kuo A."/>
            <person name="Tritt A."/>
            <person name="Lipzen A."/>
            <person name="He G."/>
            <person name="Yan M."/>
            <person name="Ng V."/>
            <person name="Cullen D."/>
            <person name="Martin F."/>
            <person name="Rosso M.-N."/>
            <person name="Henrissat B."/>
            <person name="Hibbett D."/>
            <person name="Martinez A.T."/>
            <person name="Grigoriev I.V."/>
        </authorList>
    </citation>
    <scope>NUCLEOTIDE SEQUENCE</scope>
    <source>
        <strain evidence="1">CIRM-BRFM 674</strain>
    </source>
</reference>
<dbReference type="Proteomes" id="UP000807469">
    <property type="component" value="Unassembled WGS sequence"/>
</dbReference>
<accession>A0A9P6CLR7</accession>
<comment type="caution">
    <text evidence="1">The sequence shown here is derived from an EMBL/GenBank/DDBJ whole genome shotgun (WGS) entry which is preliminary data.</text>
</comment>